<evidence type="ECO:0000256" key="4">
    <source>
        <dbReference type="ARBA" id="ARBA00022741"/>
    </source>
</evidence>
<dbReference type="InterPro" id="IPR036615">
    <property type="entry name" value="Mur_ligase_C_dom_sf"/>
</dbReference>
<keyword evidence="6" id="KW-0460">Magnesium</keyword>
<keyword evidence="4" id="KW-0547">Nucleotide-binding</keyword>
<reference evidence="8" key="1">
    <citation type="submission" date="2021-01" db="EMBL/GenBank/DDBJ databases">
        <authorList>
            <person name="Corre E."/>
            <person name="Pelletier E."/>
            <person name="Niang G."/>
            <person name="Scheremetjew M."/>
            <person name="Finn R."/>
            <person name="Kale V."/>
            <person name="Holt S."/>
            <person name="Cochrane G."/>
            <person name="Meng A."/>
            <person name="Brown T."/>
            <person name="Cohen L."/>
        </authorList>
    </citation>
    <scope>NUCLEOTIDE SEQUENCE</scope>
    <source>
        <strain evidence="8">CCAP 955/1</strain>
    </source>
</reference>
<dbReference type="PANTHER" id="PTHR11136">
    <property type="entry name" value="FOLYLPOLYGLUTAMATE SYNTHASE-RELATED"/>
    <property type="match status" value="1"/>
</dbReference>
<dbReference type="Pfam" id="PF02875">
    <property type="entry name" value="Mur_ligase_C"/>
    <property type="match status" value="1"/>
</dbReference>
<evidence type="ECO:0000256" key="6">
    <source>
        <dbReference type="ARBA" id="ARBA00022842"/>
    </source>
</evidence>
<gene>
    <name evidence="8" type="ORF">SELO1098_LOCUS27587</name>
</gene>
<dbReference type="GO" id="GO:0005829">
    <property type="term" value="C:cytosol"/>
    <property type="evidence" value="ECO:0007669"/>
    <property type="project" value="TreeGrafter"/>
</dbReference>
<proteinExistence type="inferred from homology"/>
<dbReference type="SUPFAM" id="SSF53244">
    <property type="entry name" value="MurD-like peptide ligases, peptide-binding domain"/>
    <property type="match status" value="1"/>
</dbReference>
<dbReference type="Gene3D" id="3.40.1190.10">
    <property type="entry name" value="Mur-like, catalytic domain"/>
    <property type="match status" value="1"/>
</dbReference>
<dbReference type="PANTHER" id="PTHR11136:SF0">
    <property type="entry name" value="DIHYDROFOLATE SYNTHETASE-RELATED"/>
    <property type="match status" value="1"/>
</dbReference>
<feature type="domain" description="Mur ligase C-terminal" evidence="7">
    <location>
        <begin position="311"/>
        <end position="405"/>
    </location>
</feature>
<evidence type="ECO:0000256" key="3">
    <source>
        <dbReference type="ARBA" id="ARBA00022723"/>
    </source>
</evidence>
<dbReference type="Gene3D" id="3.90.190.20">
    <property type="entry name" value="Mur ligase, C-terminal domain"/>
    <property type="match status" value="1"/>
</dbReference>
<evidence type="ECO:0000256" key="1">
    <source>
        <dbReference type="ARBA" id="ARBA00008276"/>
    </source>
</evidence>
<dbReference type="GO" id="GO:0008841">
    <property type="term" value="F:dihydrofolate synthase activity"/>
    <property type="evidence" value="ECO:0007669"/>
    <property type="project" value="TreeGrafter"/>
</dbReference>
<keyword evidence="2" id="KW-0436">Ligase</keyword>
<comment type="similarity">
    <text evidence="1">Belongs to the folylpolyglutamate synthase family.</text>
</comment>
<dbReference type="InterPro" id="IPR036565">
    <property type="entry name" value="Mur-like_cat_sf"/>
</dbReference>
<evidence type="ECO:0000259" key="7">
    <source>
        <dbReference type="Pfam" id="PF02875"/>
    </source>
</evidence>
<dbReference type="GO" id="GO:0005524">
    <property type="term" value="F:ATP binding"/>
    <property type="evidence" value="ECO:0007669"/>
    <property type="project" value="UniProtKB-KW"/>
</dbReference>
<organism evidence="8">
    <name type="scientific">Spumella elongata</name>
    <dbReference type="NCBI Taxonomy" id="89044"/>
    <lineage>
        <taxon>Eukaryota</taxon>
        <taxon>Sar</taxon>
        <taxon>Stramenopiles</taxon>
        <taxon>Ochrophyta</taxon>
        <taxon>Chrysophyceae</taxon>
        <taxon>Chromulinales</taxon>
        <taxon>Chromulinaceae</taxon>
        <taxon>Spumella</taxon>
    </lineage>
</organism>
<dbReference type="GO" id="GO:0005739">
    <property type="term" value="C:mitochondrion"/>
    <property type="evidence" value="ECO:0007669"/>
    <property type="project" value="TreeGrafter"/>
</dbReference>
<dbReference type="GO" id="GO:0004326">
    <property type="term" value="F:tetrahydrofolylpolyglutamate synthase activity"/>
    <property type="evidence" value="ECO:0007669"/>
    <property type="project" value="InterPro"/>
</dbReference>
<keyword evidence="5" id="KW-0067">ATP-binding</keyword>
<dbReference type="SUPFAM" id="SSF53623">
    <property type="entry name" value="MurD-like peptide ligases, catalytic domain"/>
    <property type="match status" value="1"/>
</dbReference>
<protein>
    <recommendedName>
        <fullName evidence="7">Mur ligase C-terminal domain-containing protein</fullName>
    </recommendedName>
</protein>
<dbReference type="InterPro" id="IPR001645">
    <property type="entry name" value="Folylpolyglutamate_synth"/>
</dbReference>
<dbReference type="AlphaFoldDB" id="A0A7S3HLR6"/>
<dbReference type="NCBIfam" id="TIGR01499">
    <property type="entry name" value="folC"/>
    <property type="match status" value="1"/>
</dbReference>
<evidence type="ECO:0000256" key="5">
    <source>
        <dbReference type="ARBA" id="ARBA00022840"/>
    </source>
</evidence>
<evidence type="ECO:0000313" key="8">
    <source>
        <dbReference type="EMBL" id="CAE0298733.1"/>
    </source>
</evidence>
<sequence length="489" mass="54597">MRLRVLFFGYFTPVLVLIQFSMSVYGLVTRAMEKEYANVLGKLFKPAKLAPRHSVSAPTVSELFSSRKKVFSDLYSKTSLCGSCSVVHVAGTKGKGSAVEYISSSLIGNGNSVGIFTSPHMHTARERVKVNRELIAHSDMIRLGNEVLAELSPQPWVVFFDLLLALAVRYFNEKNVQYMILESGIGGRYDTTNFVDNPAACVITSISLDHQALLGDTVEEIAYQKAGIIKPKSHVFTPASQVPTVLDVFRKECLLQDATLHVVPVGREYLVTEGVHCTTEVQVENACLSRAVLKHLNVESRGWEKFYWPCRMERLQYAGHTVVLDGCHNGDSMERFLKGLRTTYEGKRIVVLFGAGHDKCLTDMIDRLFVHADQVLMVQSKHFRAHSEAELLQCVPQVRAHILDATVHNVQTQEADVKEENGAVSVPRRHSLGERLQHAVENNDPKEVVIAVCGSLFVAAEAREHIFSQDPSLFSETDWVRQCDPDIPM</sequence>
<name>A0A7S3HLR6_9STRA</name>
<accession>A0A7S3HLR6</accession>
<keyword evidence="3" id="KW-0479">Metal-binding</keyword>
<dbReference type="EMBL" id="HBIC01053688">
    <property type="protein sequence ID" value="CAE0298733.1"/>
    <property type="molecule type" value="Transcribed_RNA"/>
</dbReference>
<evidence type="ECO:0000256" key="2">
    <source>
        <dbReference type="ARBA" id="ARBA00022598"/>
    </source>
</evidence>
<dbReference type="GO" id="GO:0046872">
    <property type="term" value="F:metal ion binding"/>
    <property type="evidence" value="ECO:0007669"/>
    <property type="project" value="UniProtKB-KW"/>
</dbReference>
<dbReference type="InterPro" id="IPR004101">
    <property type="entry name" value="Mur_ligase_C"/>
</dbReference>